<keyword evidence="2" id="KW-1185">Reference proteome</keyword>
<protein>
    <submittedName>
        <fullName evidence="1">Uncharacterized protein</fullName>
    </submittedName>
</protein>
<sequence length="70" mass="8405">MVGRIVIESNENKTQAIIARLWDNKNNWRFMFDRNSVQQPISFVLFHHLGYQFKKARFKFPIVKGILGYF</sequence>
<organism evidence="1 2">
    <name type="scientific">Arenibacter palladensis</name>
    <dbReference type="NCBI Taxonomy" id="237373"/>
    <lineage>
        <taxon>Bacteria</taxon>
        <taxon>Pseudomonadati</taxon>
        <taxon>Bacteroidota</taxon>
        <taxon>Flavobacteriia</taxon>
        <taxon>Flavobacteriales</taxon>
        <taxon>Flavobacteriaceae</taxon>
        <taxon>Arenibacter</taxon>
    </lineage>
</organism>
<accession>A0A1M5CX59</accession>
<dbReference type="Proteomes" id="UP000184406">
    <property type="component" value="Unassembled WGS sequence"/>
</dbReference>
<name>A0A1M5CX59_9FLAO</name>
<evidence type="ECO:0000313" key="1">
    <source>
        <dbReference type="EMBL" id="SHF59340.1"/>
    </source>
</evidence>
<dbReference type="AlphaFoldDB" id="A0A1M5CX59"/>
<gene>
    <name evidence="1" type="ORF">SAMN03080594_105239</name>
</gene>
<proteinExistence type="predicted"/>
<evidence type="ECO:0000313" key="2">
    <source>
        <dbReference type="Proteomes" id="UP000184406"/>
    </source>
</evidence>
<dbReference type="EMBL" id="FQUX01000005">
    <property type="protein sequence ID" value="SHF59340.1"/>
    <property type="molecule type" value="Genomic_DNA"/>
</dbReference>
<reference evidence="2" key="1">
    <citation type="submission" date="2016-11" db="EMBL/GenBank/DDBJ databases">
        <authorList>
            <person name="Varghese N."/>
            <person name="Submissions S."/>
        </authorList>
    </citation>
    <scope>NUCLEOTIDE SEQUENCE [LARGE SCALE GENOMIC DNA]</scope>
    <source>
        <strain evidence="2">DSM 17539</strain>
    </source>
</reference>